<feature type="compositionally biased region" description="Basic and acidic residues" evidence="1">
    <location>
        <begin position="213"/>
        <end position="222"/>
    </location>
</feature>
<accession>B8CYX5</accession>
<gene>
    <name evidence="2" type="ordered locus">Hore_17450</name>
</gene>
<dbReference type="eggNOG" id="ENOG5033NHS">
    <property type="taxonomic scope" value="Bacteria"/>
</dbReference>
<dbReference type="AlphaFoldDB" id="B8CYX5"/>
<dbReference type="Proteomes" id="UP000000719">
    <property type="component" value="Chromosome"/>
</dbReference>
<sequence length="382" mass="43570">MSVKGGPVMVNRLLPVLILLIVILYSQLTYAGDFNTTLWIDYTYLDYNRFKLTDYKLRLPEEVMLLSFSHEIREELIGLASRYSHRTDSLPVNLQIYNLTSDQIHLKRNYSESVSLDEEASKESIEFRLYPGIVINADYIQDELDSEIKSETNIGLIYKLNNRTYLTAEYGLESREWWDIHDIELESDEGEGDSSTGTGEQNTSPDDGTSEDGTSKETVVDREQEEPYTYKKEETRKSRVGISYKTTDEVTISADYVSDGTDIGAVTTVIGVEYDVEQGKLLYKYQYNFGDKSKQTTTGVEVDLNDLATLTASYKLLNFESLEENLKETIWDIGVDLNISDVSSLSVGYQLKDNDETDQSHNVEDEDDIEESNIKAELEIKF</sequence>
<evidence type="ECO:0000313" key="2">
    <source>
        <dbReference type="EMBL" id="ACL70494.1"/>
    </source>
</evidence>
<dbReference type="KEGG" id="hor:Hore_17450"/>
<name>B8CYX5_HALOH</name>
<feature type="region of interest" description="Disordered" evidence="1">
    <location>
        <begin position="350"/>
        <end position="370"/>
    </location>
</feature>
<dbReference type="STRING" id="373903.Hore_17450"/>
<organism evidence="2 3">
    <name type="scientific">Halothermothrix orenii (strain H 168 / OCM 544 / DSM 9562)</name>
    <dbReference type="NCBI Taxonomy" id="373903"/>
    <lineage>
        <taxon>Bacteria</taxon>
        <taxon>Bacillati</taxon>
        <taxon>Bacillota</taxon>
        <taxon>Clostridia</taxon>
        <taxon>Halanaerobiales</taxon>
        <taxon>Halothermotrichaceae</taxon>
        <taxon>Halothermothrix</taxon>
    </lineage>
</organism>
<dbReference type="EMBL" id="CP001098">
    <property type="protein sequence ID" value="ACL70494.1"/>
    <property type="molecule type" value="Genomic_DNA"/>
</dbReference>
<evidence type="ECO:0000256" key="1">
    <source>
        <dbReference type="SAM" id="MobiDB-lite"/>
    </source>
</evidence>
<proteinExistence type="predicted"/>
<dbReference type="HOGENOM" id="CLU_723138_0_0_9"/>
<reference evidence="2 3" key="1">
    <citation type="journal article" date="2009" name="PLoS ONE">
        <title>Genome analysis of the anaerobic thermohalophilic bacterium Halothermothrix orenii.</title>
        <authorList>
            <person name="Mavromatis K."/>
            <person name="Ivanova N."/>
            <person name="Anderson I."/>
            <person name="Lykidis A."/>
            <person name="Hooper S.D."/>
            <person name="Sun H."/>
            <person name="Kunin V."/>
            <person name="Lapidus A."/>
            <person name="Hugenholtz P."/>
            <person name="Patel B."/>
            <person name="Kyrpides N.C."/>
        </authorList>
    </citation>
    <scope>NUCLEOTIDE SEQUENCE [LARGE SCALE GENOMIC DNA]</scope>
    <source>
        <strain evidence="3">H 168 / OCM 544 / DSM 9562</strain>
    </source>
</reference>
<dbReference type="SUPFAM" id="SSF56935">
    <property type="entry name" value="Porins"/>
    <property type="match status" value="1"/>
</dbReference>
<protein>
    <submittedName>
        <fullName evidence="2">Uncharacterized protein</fullName>
    </submittedName>
</protein>
<feature type="region of interest" description="Disordered" evidence="1">
    <location>
        <begin position="187"/>
        <end position="235"/>
    </location>
</feature>
<feature type="compositionally biased region" description="Basic and acidic residues" evidence="1">
    <location>
        <begin position="352"/>
        <end position="363"/>
    </location>
</feature>
<evidence type="ECO:0000313" key="3">
    <source>
        <dbReference type="Proteomes" id="UP000000719"/>
    </source>
</evidence>
<keyword evidence="3" id="KW-1185">Reference proteome</keyword>